<dbReference type="Proteomes" id="UP001152888">
    <property type="component" value="Unassembled WGS sequence"/>
</dbReference>
<reference evidence="3" key="1">
    <citation type="submission" date="2022-03" db="EMBL/GenBank/DDBJ databases">
        <authorList>
            <person name="Sayadi A."/>
        </authorList>
    </citation>
    <scope>NUCLEOTIDE SEQUENCE</scope>
</reference>
<sequence>MVTHGHPQAESGLTRSPVLVGVRTLQGPAPGRRTGHTRADRRHQKTGGVQLQILRTSKDFSGNPQCPQGRPYRLSDWSGRRACSGKFFGRLENILQFGCQIPDDNSFV</sequence>
<dbReference type="EMBL" id="CAKOFQ010006751">
    <property type="protein sequence ID" value="CAH1968276.1"/>
    <property type="molecule type" value="Genomic_DNA"/>
</dbReference>
<accession>A0A9P0M6T8</accession>
<feature type="region of interest" description="Disordered" evidence="1">
    <location>
        <begin position="1"/>
        <end position="46"/>
    </location>
</feature>
<evidence type="ECO:0000313" key="2">
    <source>
        <dbReference type="EMBL" id="CAH1968276.1"/>
    </source>
</evidence>
<name>A0A9P0M6T8_ACAOB</name>
<organism evidence="3 4">
    <name type="scientific">Acanthoscelides obtectus</name>
    <name type="common">Bean weevil</name>
    <name type="synonym">Bruchus obtectus</name>
    <dbReference type="NCBI Taxonomy" id="200917"/>
    <lineage>
        <taxon>Eukaryota</taxon>
        <taxon>Metazoa</taxon>
        <taxon>Ecdysozoa</taxon>
        <taxon>Arthropoda</taxon>
        <taxon>Hexapoda</taxon>
        <taxon>Insecta</taxon>
        <taxon>Pterygota</taxon>
        <taxon>Neoptera</taxon>
        <taxon>Endopterygota</taxon>
        <taxon>Coleoptera</taxon>
        <taxon>Polyphaga</taxon>
        <taxon>Cucujiformia</taxon>
        <taxon>Chrysomeloidea</taxon>
        <taxon>Chrysomelidae</taxon>
        <taxon>Bruchinae</taxon>
        <taxon>Bruchini</taxon>
        <taxon>Acanthoscelides</taxon>
    </lineage>
</organism>
<dbReference type="AlphaFoldDB" id="A0A9P0M6T8"/>
<evidence type="ECO:0000313" key="4">
    <source>
        <dbReference type="Proteomes" id="UP001152888"/>
    </source>
</evidence>
<feature type="compositionally biased region" description="Basic residues" evidence="1">
    <location>
        <begin position="33"/>
        <end position="45"/>
    </location>
</feature>
<evidence type="ECO:0000256" key="1">
    <source>
        <dbReference type="SAM" id="MobiDB-lite"/>
    </source>
</evidence>
<gene>
    <name evidence="3" type="ORF">ACAOBT_LOCUS31399</name>
    <name evidence="2" type="ORF">ACAOBT_LOCUS7758</name>
</gene>
<keyword evidence="4" id="KW-1185">Reference proteome</keyword>
<proteinExistence type="predicted"/>
<dbReference type="EMBL" id="CAKOFQ010007954">
    <property type="protein sequence ID" value="CAH2010242.1"/>
    <property type="molecule type" value="Genomic_DNA"/>
</dbReference>
<protein>
    <submittedName>
        <fullName evidence="3">Uncharacterized protein</fullName>
    </submittedName>
</protein>
<evidence type="ECO:0000313" key="3">
    <source>
        <dbReference type="EMBL" id="CAH2010242.1"/>
    </source>
</evidence>
<comment type="caution">
    <text evidence="3">The sequence shown here is derived from an EMBL/GenBank/DDBJ whole genome shotgun (WGS) entry which is preliminary data.</text>
</comment>